<dbReference type="Pfam" id="PF02179">
    <property type="entry name" value="BAG"/>
    <property type="match status" value="1"/>
</dbReference>
<evidence type="ECO:0000313" key="3">
    <source>
        <dbReference type="EMBL" id="KAG0321045.1"/>
    </source>
</evidence>
<feature type="region of interest" description="Disordered" evidence="1">
    <location>
        <begin position="1"/>
        <end position="223"/>
    </location>
</feature>
<name>A0A9P6RIE4_9FUNG</name>
<evidence type="ECO:0000313" key="4">
    <source>
        <dbReference type="Proteomes" id="UP000738325"/>
    </source>
</evidence>
<feature type="compositionally biased region" description="Low complexity" evidence="1">
    <location>
        <begin position="1"/>
        <end position="28"/>
    </location>
</feature>
<dbReference type="InterPro" id="IPR003103">
    <property type="entry name" value="BAG_domain"/>
</dbReference>
<dbReference type="AlphaFoldDB" id="A0A9P6RIE4"/>
<dbReference type="GO" id="GO:0051087">
    <property type="term" value="F:protein-folding chaperone binding"/>
    <property type="evidence" value="ECO:0007669"/>
    <property type="project" value="InterPro"/>
</dbReference>
<evidence type="ECO:0000256" key="1">
    <source>
        <dbReference type="SAM" id="MobiDB-lite"/>
    </source>
</evidence>
<proteinExistence type="predicted"/>
<dbReference type="Gene3D" id="1.20.58.120">
    <property type="entry name" value="BAG domain"/>
    <property type="match status" value="1"/>
</dbReference>
<dbReference type="Proteomes" id="UP000738325">
    <property type="component" value="Unassembled WGS sequence"/>
</dbReference>
<feature type="compositionally biased region" description="Basic and acidic residues" evidence="1">
    <location>
        <begin position="30"/>
        <end position="39"/>
    </location>
</feature>
<feature type="compositionally biased region" description="Basic residues" evidence="1">
    <location>
        <begin position="118"/>
        <end position="127"/>
    </location>
</feature>
<dbReference type="PROSITE" id="PS51035">
    <property type="entry name" value="BAG"/>
    <property type="match status" value="1"/>
</dbReference>
<feature type="compositionally biased region" description="Basic and acidic residues" evidence="1">
    <location>
        <begin position="47"/>
        <end position="58"/>
    </location>
</feature>
<dbReference type="InterPro" id="IPR036533">
    <property type="entry name" value="BAG_dom_sf"/>
</dbReference>
<dbReference type="OrthoDB" id="333905at2759"/>
<feature type="compositionally biased region" description="Polar residues" evidence="1">
    <location>
        <begin position="149"/>
        <end position="160"/>
    </location>
</feature>
<gene>
    <name evidence="3" type="ORF">BGZ99_004150</name>
</gene>
<reference evidence="3" key="1">
    <citation type="journal article" date="2020" name="Fungal Divers.">
        <title>Resolving the Mortierellaceae phylogeny through synthesis of multi-gene phylogenetics and phylogenomics.</title>
        <authorList>
            <person name="Vandepol N."/>
            <person name="Liber J."/>
            <person name="Desiro A."/>
            <person name="Na H."/>
            <person name="Kennedy M."/>
            <person name="Barry K."/>
            <person name="Grigoriev I.V."/>
            <person name="Miller A.N."/>
            <person name="O'Donnell K."/>
            <person name="Stajich J.E."/>
            <person name="Bonito G."/>
        </authorList>
    </citation>
    <scope>NUCLEOTIDE SEQUENCE</scope>
    <source>
        <strain evidence="3">REB-010B</strain>
    </source>
</reference>
<keyword evidence="4" id="KW-1185">Reference proteome</keyword>
<dbReference type="SUPFAM" id="SSF63491">
    <property type="entry name" value="BAG domain"/>
    <property type="match status" value="1"/>
</dbReference>
<dbReference type="SMART" id="SM00264">
    <property type="entry name" value="BAG"/>
    <property type="match status" value="1"/>
</dbReference>
<protein>
    <recommendedName>
        <fullName evidence="2">BAG domain-containing protein</fullName>
    </recommendedName>
</protein>
<sequence length="315" mass="36478">MTRQQQQQRLRQQQMQDEQLHFQEQQRQLRLREEQDRFKKQQQGELNKQEWPPKRDIDALAEAQRRQAILRAQQLVQPPPQQPQRTQRQPQKHQQQSQQQQQQAQCCSGQQHHESARHGRRHRKSHPHHLEPHGTEAMSAGKDDDEATQPIQARSMSPKTAQKARMSKPAFTAPQQPPVVNEPEALKSSDNSKAADEQEELAQDAIKSSDEGSFPLDEEVQERSWKELQEIEENLDTLAEELEQILAGNIKDKKKILWTEENLTKAMLRIDAVDSGGDWDIRKKRKALIGHAEKLLLKVDKFKKCSNTNANAPSK</sequence>
<comment type="caution">
    <text evidence="3">The sequence shown here is derived from an EMBL/GenBank/DDBJ whole genome shotgun (WGS) entry which is preliminary data.</text>
</comment>
<dbReference type="EMBL" id="JAAAIP010000258">
    <property type="protein sequence ID" value="KAG0321045.1"/>
    <property type="molecule type" value="Genomic_DNA"/>
</dbReference>
<feature type="domain" description="BAG" evidence="2">
    <location>
        <begin position="227"/>
        <end position="303"/>
    </location>
</feature>
<feature type="compositionally biased region" description="Low complexity" evidence="1">
    <location>
        <begin position="83"/>
        <end position="110"/>
    </location>
</feature>
<organism evidence="3 4">
    <name type="scientific">Dissophora globulifera</name>
    <dbReference type="NCBI Taxonomy" id="979702"/>
    <lineage>
        <taxon>Eukaryota</taxon>
        <taxon>Fungi</taxon>
        <taxon>Fungi incertae sedis</taxon>
        <taxon>Mucoromycota</taxon>
        <taxon>Mortierellomycotina</taxon>
        <taxon>Mortierellomycetes</taxon>
        <taxon>Mortierellales</taxon>
        <taxon>Mortierellaceae</taxon>
        <taxon>Dissophora</taxon>
    </lineage>
</organism>
<evidence type="ECO:0000259" key="2">
    <source>
        <dbReference type="PROSITE" id="PS51035"/>
    </source>
</evidence>
<feature type="compositionally biased region" description="Low complexity" evidence="1">
    <location>
        <begin position="60"/>
        <end position="76"/>
    </location>
</feature>
<accession>A0A9P6RIE4</accession>